<feature type="transmembrane region" description="Helical" evidence="1">
    <location>
        <begin position="142"/>
        <end position="162"/>
    </location>
</feature>
<feature type="transmembrane region" description="Helical" evidence="1">
    <location>
        <begin position="113"/>
        <end position="136"/>
    </location>
</feature>
<evidence type="ECO:0000313" key="2">
    <source>
        <dbReference type="EMBL" id="ADL18802.1"/>
    </source>
</evidence>
<feature type="transmembrane region" description="Helical" evidence="1">
    <location>
        <begin position="194"/>
        <end position="215"/>
    </location>
</feature>
<dbReference type="KEGG" id="asc:ASAC_0395"/>
<feature type="transmembrane region" description="Helical" evidence="1">
    <location>
        <begin position="55"/>
        <end position="76"/>
    </location>
</feature>
<protein>
    <recommendedName>
        <fullName evidence="4">DUF1614 domain-containing protein</fullName>
    </recommendedName>
</protein>
<evidence type="ECO:0000256" key="1">
    <source>
        <dbReference type="SAM" id="Phobius"/>
    </source>
</evidence>
<proteinExistence type="predicted"/>
<dbReference type="InterPro" id="IPR011672">
    <property type="entry name" value="DUF1614"/>
</dbReference>
<evidence type="ECO:0000313" key="3">
    <source>
        <dbReference type="Proteomes" id="UP000000346"/>
    </source>
</evidence>
<evidence type="ECO:0008006" key="4">
    <source>
        <dbReference type="Google" id="ProtNLM"/>
    </source>
</evidence>
<feature type="transmembrane region" description="Helical" evidence="1">
    <location>
        <begin position="227"/>
        <end position="251"/>
    </location>
</feature>
<dbReference type="AlphaFoldDB" id="D9Q0G4"/>
<organism evidence="2 3">
    <name type="scientific">Acidilobus saccharovorans (strain DSM 16705 / JCM 18335 / VKM B-2471 / 345-15)</name>
    <dbReference type="NCBI Taxonomy" id="666510"/>
    <lineage>
        <taxon>Archaea</taxon>
        <taxon>Thermoproteota</taxon>
        <taxon>Thermoprotei</taxon>
        <taxon>Acidilobales</taxon>
        <taxon>Acidilobaceae</taxon>
        <taxon>Acidilobus</taxon>
    </lineage>
</organism>
<dbReference type="eggNOG" id="arCOG02159">
    <property type="taxonomic scope" value="Archaea"/>
</dbReference>
<keyword evidence="3" id="KW-1185">Reference proteome</keyword>
<dbReference type="OrthoDB" id="46118at2157"/>
<dbReference type="GeneID" id="9498623"/>
<gene>
    <name evidence="2" type="ordered locus">ASAC_0395</name>
</gene>
<keyword evidence="1" id="KW-0812">Transmembrane</keyword>
<dbReference type="EMBL" id="CP001742">
    <property type="protein sequence ID" value="ADL18802.1"/>
    <property type="molecule type" value="Genomic_DNA"/>
</dbReference>
<keyword evidence="1" id="KW-0472">Membrane</keyword>
<dbReference type="Pfam" id="PF07758">
    <property type="entry name" value="DUF1614"/>
    <property type="match status" value="1"/>
</dbReference>
<keyword evidence="1" id="KW-1133">Transmembrane helix</keyword>
<name>D9Q0G4_ACIS3</name>
<dbReference type="Proteomes" id="UP000000346">
    <property type="component" value="Chromosome"/>
</dbReference>
<accession>D9Q0G4</accession>
<feature type="transmembrane region" description="Helical" evidence="1">
    <location>
        <begin position="169"/>
        <end position="188"/>
    </location>
</feature>
<reference evidence="2 3" key="1">
    <citation type="journal article" date="2010" name="Appl. Environ. Microbiol.">
        <title>The genome sequence of the crenarchaeon Acidilobus saccharovorans supports a new order, Acidilobales, and suggests an important ecological role in terrestrial acidic hot springs.</title>
        <authorList>
            <person name="Mardanov A.V."/>
            <person name="Svetlitchnyi V.A."/>
            <person name="Beletsky A.V."/>
            <person name="Prokofeva M.I."/>
            <person name="Bonch-Osmolovskaya E.A."/>
            <person name="Ravin N.V."/>
            <person name="Skryabin K.G."/>
        </authorList>
    </citation>
    <scope>NUCLEOTIDE SEQUENCE [LARGE SCALE GENOMIC DNA]</scope>
    <source>
        <strain evidence="3">DSM 16705 / JCM 18335 / VKM B-2471 / 345-15</strain>
    </source>
</reference>
<feature type="transmembrane region" description="Helical" evidence="1">
    <location>
        <begin position="21"/>
        <end position="43"/>
    </location>
</feature>
<sequence length="252" mass="26684">MDRDEIQNRKVLITYPTHPMFLWAYLAVALILAVLFSRFPLYVAEVSYSSDSLELASIAIALIVLSPILSFINLVIKKLNTGVIASEIELNYVEFFGIPIPIPRLRMREVKTLLAMNVGGALVPITTSAIFSYLLVNSPYKGMFVASAAIDVIVVAAVTYALSRPMPGVGIVVPAFIPPLIAAFVAIATSGFGVPAAAAAYIGGSLGSLLGADVIRLSRSYRNLTATVLSIGGAGVFDGVFMSGVLAFLLAI</sequence>
<dbReference type="RefSeq" id="WP_013266314.1">
    <property type="nucleotide sequence ID" value="NC_014374.1"/>
</dbReference>
<dbReference type="HOGENOM" id="CLU_082100_1_0_2"/>
<dbReference type="InParanoid" id="D9Q0G4"/>